<proteinExistence type="predicted"/>
<evidence type="ECO:0000313" key="1">
    <source>
        <dbReference type="EMBL" id="MCH94558.1"/>
    </source>
</evidence>
<reference evidence="1 2" key="1">
    <citation type="journal article" date="2018" name="Front. Plant Sci.">
        <title>Red Clover (Trifolium pratense) and Zigzag Clover (T. medium) - A Picture of Genomic Similarities and Differences.</title>
        <authorList>
            <person name="Dluhosova J."/>
            <person name="Istvanek J."/>
            <person name="Nedelnik J."/>
            <person name="Repkova J."/>
        </authorList>
    </citation>
    <scope>NUCLEOTIDE SEQUENCE [LARGE SCALE GENOMIC DNA]</scope>
    <source>
        <strain evidence="2">cv. 10/8</strain>
        <tissue evidence="1">Leaf</tissue>
    </source>
</reference>
<organism evidence="1 2">
    <name type="scientific">Trifolium medium</name>
    <dbReference type="NCBI Taxonomy" id="97028"/>
    <lineage>
        <taxon>Eukaryota</taxon>
        <taxon>Viridiplantae</taxon>
        <taxon>Streptophyta</taxon>
        <taxon>Embryophyta</taxon>
        <taxon>Tracheophyta</taxon>
        <taxon>Spermatophyta</taxon>
        <taxon>Magnoliopsida</taxon>
        <taxon>eudicotyledons</taxon>
        <taxon>Gunneridae</taxon>
        <taxon>Pentapetalae</taxon>
        <taxon>rosids</taxon>
        <taxon>fabids</taxon>
        <taxon>Fabales</taxon>
        <taxon>Fabaceae</taxon>
        <taxon>Papilionoideae</taxon>
        <taxon>50 kb inversion clade</taxon>
        <taxon>NPAAA clade</taxon>
        <taxon>Hologalegina</taxon>
        <taxon>IRL clade</taxon>
        <taxon>Trifolieae</taxon>
        <taxon>Trifolium</taxon>
    </lineage>
</organism>
<dbReference type="AlphaFoldDB" id="A0A392N6E2"/>
<accession>A0A392N6E2</accession>
<dbReference type="Proteomes" id="UP000265520">
    <property type="component" value="Unassembled WGS sequence"/>
</dbReference>
<evidence type="ECO:0000313" key="2">
    <source>
        <dbReference type="Proteomes" id="UP000265520"/>
    </source>
</evidence>
<name>A0A392N6E2_9FABA</name>
<sequence>MLFNSSGGASQMVNLSSLVDPSFARKSALELPSPKSMKEANFPLHFKKILDVGYDCSTMVKCIKILRNQVKHSLRIGESTKTSDPTTVSFSDQTVETSPARVTKTTTIHIKDKDITSRGIPRISSRRIRGRNQMRTNNII</sequence>
<keyword evidence="2" id="KW-1185">Reference proteome</keyword>
<protein>
    <submittedName>
        <fullName evidence="1">Uncharacterized protein</fullName>
    </submittedName>
</protein>
<gene>
    <name evidence="1" type="ORF">A2U01_0015521</name>
</gene>
<dbReference type="EMBL" id="LXQA010027601">
    <property type="protein sequence ID" value="MCH94558.1"/>
    <property type="molecule type" value="Genomic_DNA"/>
</dbReference>
<comment type="caution">
    <text evidence="1">The sequence shown here is derived from an EMBL/GenBank/DDBJ whole genome shotgun (WGS) entry which is preliminary data.</text>
</comment>